<evidence type="ECO:0000313" key="18">
    <source>
        <dbReference type="EMBL" id="KAB7502917.1"/>
    </source>
</evidence>
<feature type="compositionally biased region" description="Basic residues" evidence="16">
    <location>
        <begin position="126"/>
        <end position="136"/>
    </location>
</feature>
<keyword evidence="7 14" id="KW-0460">Magnesium</keyword>
<comment type="similarity">
    <text evidence="11">Belongs to the protein kinase superfamily. Ser/Thr protein kinase family. WEE1 subfamily.</text>
</comment>
<dbReference type="FunFam" id="3.30.200.20:FF:000115">
    <property type="entry name" value="Wee1-like kinase 2"/>
    <property type="match status" value="1"/>
</dbReference>
<feature type="binding site" evidence="15">
    <location>
        <position position="298"/>
    </location>
    <ligand>
        <name>ATP</name>
        <dbReference type="ChEBI" id="CHEBI:30616"/>
    </ligand>
</feature>
<proteinExistence type="inferred from homology"/>
<evidence type="ECO:0000256" key="11">
    <source>
        <dbReference type="PIRNR" id="PIRNR037281"/>
    </source>
</evidence>
<gene>
    <name evidence="18" type="primary">Wee1</name>
    <name evidence="18" type="ORF">Anas_11183</name>
</gene>
<dbReference type="GO" id="GO:0000287">
    <property type="term" value="F:magnesium ion binding"/>
    <property type="evidence" value="ECO:0007669"/>
    <property type="project" value="InterPro"/>
</dbReference>
<protein>
    <recommendedName>
        <fullName evidence="11">Wee1-like protein kinase</fullName>
        <ecNumber evidence="11">2.7.10.2</ecNumber>
    </recommendedName>
</protein>
<dbReference type="GO" id="GO:0005634">
    <property type="term" value="C:nucleus"/>
    <property type="evidence" value="ECO:0007669"/>
    <property type="project" value="UniProtKB-SubCell"/>
</dbReference>
<dbReference type="EMBL" id="SEYY01006384">
    <property type="protein sequence ID" value="KAB7502917.1"/>
    <property type="molecule type" value="Genomic_DNA"/>
</dbReference>
<comment type="subcellular location">
    <subcellularLocation>
        <location evidence="1 11">Nucleus</location>
    </subcellularLocation>
</comment>
<keyword evidence="5 11" id="KW-0418">Kinase</keyword>
<keyword evidence="2 11" id="KW-0808">Transferase</keyword>
<dbReference type="EC" id="2.7.10.2" evidence="11"/>
<dbReference type="GO" id="GO:0005737">
    <property type="term" value="C:cytoplasm"/>
    <property type="evidence" value="ECO:0007669"/>
    <property type="project" value="TreeGrafter"/>
</dbReference>
<dbReference type="InterPro" id="IPR008271">
    <property type="entry name" value="Ser/Thr_kinase_AS"/>
</dbReference>
<dbReference type="GO" id="GO:0000278">
    <property type="term" value="P:mitotic cell cycle"/>
    <property type="evidence" value="ECO:0007669"/>
    <property type="project" value="InterPro"/>
</dbReference>
<dbReference type="PANTHER" id="PTHR11042:SF185">
    <property type="entry name" value="WEE1-LIKE PROTEIN KINASE"/>
    <property type="match status" value="1"/>
</dbReference>
<evidence type="ECO:0000259" key="17">
    <source>
        <dbReference type="PROSITE" id="PS50011"/>
    </source>
</evidence>
<evidence type="ECO:0000256" key="4">
    <source>
        <dbReference type="ARBA" id="ARBA00022741"/>
    </source>
</evidence>
<evidence type="ECO:0000256" key="12">
    <source>
        <dbReference type="PIRSR" id="PIRSR037281-1"/>
    </source>
</evidence>
<keyword evidence="6 11" id="KW-0067">ATP-binding</keyword>
<dbReference type="GO" id="GO:0004715">
    <property type="term" value="F:non-membrane spanning protein tyrosine kinase activity"/>
    <property type="evidence" value="ECO:0007669"/>
    <property type="project" value="UniProtKB-UniRule"/>
</dbReference>
<evidence type="ECO:0000256" key="5">
    <source>
        <dbReference type="ARBA" id="ARBA00022777"/>
    </source>
</evidence>
<dbReference type="OrthoDB" id="5337378at2759"/>
<evidence type="ECO:0000256" key="16">
    <source>
        <dbReference type="SAM" id="MobiDB-lite"/>
    </source>
</evidence>
<dbReference type="SMART" id="SM00220">
    <property type="entry name" value="S_TKc"/>
    <property type="match status" value="1"/>
</dbReference>
<dbReference type="InterPro" id="IPR011009">
    <property type="entry name" value="Kinase-like_dom_sf"/>
</dbReference>
<feature type="active site" description="Proton acceptor" evidence="12">
    <location>
        <position position="395"/>
    </location>
</feature>
<evidence type="ECO:0000256" key="14">
    <source>
        <dbReference type="PIRSR" id="PIRSR037281-3"/>
    </source>
</evidence>
<evidence type="ECO:0000256" key="15">
    <source>
        <dbReference type="PROSITE-ProRule" id="PRU10141"/>
    </source>
</evidence>
<reference evidence="18 19" key="1">
    <citation type="journal article" date="2019" name="PLoS Biol.">
        <title>Sex chromosomes control vertical transmission of feminizing Wolbachia symbionts in an isopod.</title>
        <authorList>
            <person name="Becking T."/>
            <person name="Chebbi M.A."/>
            <person name="Giraud I."/>
            <person name="Moumen B."/>
            <person name="Laverre T."/>
            <person name="Caubet Y."/>
            <person name="Peccoud J."/>
            <person name="Gilbert C."/>
            <person name="Cordaux R."/>
        </authorList>
    </citation>
    <scope>NUCLEOTIDE SEQUENCE [LARGE SCALE GENOMIC DNA]</scope>
    <source>
        <strain evidence="18">ANa2</strain>
        <tissue evidence="18">Whole body excluding digestive tract and cuticle</tissue>
    </source>
</reference>
<dbReference type="GO" id="GO:0005524">
    <property type="term" value="F:ATP binding"/>
    <property type="evidence" value="ECO:0007669"/>
    <property type="project" value="UniProtKB-UniRule"/>
</dbReference>
<keyword evidence="9 11" id="KW-0539">Nucleus</keyword>
<dbReference type="PROSITE" id="PS50011">
    <property type="entry name" value="PROTEIN_KINASE_DOM"/>
    <property type="match status" value="1"/>
</dbReference>
<dbReference type="PANTHER" id="PTHR11042">
    <property type="entry name" value="EUKARYOTIC TRANSLATION INITIATION FACTOR 2-ALPHA KINASE EIF2-ALPHA KINASE -RELATED"/>
    <property type="match status" value="1"/>
</dbReference>
<feature type="region of interest" description="Disordered" evidence="16">
    <location>
        <begin position="115"/>
        <end position="207"/>
    </location>
</feature>
<dbReference type="Gene3D" id="3.30.200.20">
    <property type="entry name" value="Phosphorylase Kinase, domain 1"/>
    <property type="match status" value="1"/>
</dbReference>
<dbReference type="Gene3D" id="1.10.510.10">
    <property type="entry name" value="Transferase(Phosphotransferase) domain 1"/>
    <property type="match status" value="1"/>
</dbReference>
<dbReference type="Proteomes" id="UP000326759">
    <property type="component" value="Unassembled WGS sequence"/>
</dbReference>
<dbReference type="InterPro" id="IPR017164">
    <property type="entry name" value="Wee1-like_protein_kinase"/>
</dbReference>
<keyword evidence="4 11" id="KW-0547">Nucleotide-binding</keyword>
<evidence type="ECO:0000256" key="13">
    <source>
        <dbReference type="PIRSR" id="PIRSR037281-2"/>
    </source>
</evidence>
<comment type="similarity">
    <text evidence="10">Belongs to the protein kinase superfamily. Ser/Thr protein kinase family. GCN2 subfamily.</text>
</comment>
<feature type="binding site" evidence="14">
    <location>
        <position position="439"/>
    </location>
    <ligand>
        <name>Mg(2+)</name>
        <dbReference type="ChEBI" id="CHEBI:18420"/>
        <label>1</label>
    </ligand>
</feature>
<evidence type="ECO:0000256" key="1">
    <source>
        <dbReference type="ARBA" id="ARBA00004123"/>
    </source>
</evidence>
<dbReference type="FunFam" id="1.10.510.10:FF:000989">
    <property type="entry name" value="Wee1-like protein kinase"/>
    <property type="match status" value="1"/>
</dbReference>
<dbReference type="InterPro" id="IPR000719">
    <property type="entry name" value="Prot_kinase_dom"/>
</dbReference>
<feature type="binding site" evidence="14">
    <location>
        <position position="400"/>
    </location>
    <ligand>
        <name>Mg(2+)</name>
        <dbReference type="ChEBI" id="CHEBI:18420"/>
        <label>1</label>
    </ligand>
</feature>
<sequence>MTMDVVMKLDFDNCDDDEEINSSMMTVNSDSDDGEQNMKMNLDLRNNNNNFYETQSESNNSFEGIRSPDAIFSPRKLTNNISYTSQAKSDSPPYKRIRALRLFDSPATPKTLYQKCAADSTSSKVSRNRSKILLRSKVKDSHKQNSFSNNPESTPASKLSKAQNNPKSVSSAVGLANINPFTPSEMMLSRKRTRSKRDLNKSNTSTSEVNCVSDTTATIESEDCCSLEKVHDSSVEEEFLDEDDDEINHPSKRISIHDANVSRYHEEFLELALIGRGQFGSVYKCRHRLDGCIYAIKKSLKPVAGSANERIALNEVYAHAVLGKHPHVVRYYSAWAENNHMIIQNEYCNGGSLADVLESIKKTHNNFSEEQLKQILLHIAKGLKYIHSQQLVHMDIKPGNIFLLREPQFNTHGEDSADDGFEEDHESAASEDVLYKIGDLGHVTSIVNPQVEEGDCRYLPREILQEDFSHLTKADIFALGLTIYECTTGRPLPLNGVEWHSLRDGTFENLNLSTDFQMLLRLMMHPDPRERPSAIQLVQQLSFCHPVNKSHAQLRRELNAEKLKNEILSRQLQEAAKCLQSINPSITSSLTSAVVTSVLAGVVPTSKELNTKIPNTRAGGPMTRNSRVVGKKVNRSISTTNF</sequence>
<feature type="binding site" evidence="13">
    <location>
        <position position="297"/>
    </location>
    <ligand>
        <name>ATP</name>
        <dbReference type="ChEBI" id="CHEBI:30616"/>
    </ligand>
</feature>
<feature type="domain" description="Protein kinase" evidence="17">
    <location>
        <begin position="268"/>
        <end position="548"/>
    </location>
</feature>
<evidence type="ECO:0000313" key="19">
    <source>
        <dbReference type="Proteomes" id="UP000326759"/>
    </source>
</evidence>
<dbReference type="InterPro" id="IPR017441">
    <property type="entry name" value="Protein_kinase_ATP_BS"/>
</dbReference>
<feature type="compositionally biased region" description="Polar residues" evidence="16">
    <location>
        <begin position="144"/>
        <end position="171"/>
    </location>
</feature>
<evidence type="ECO:0000256" key="9">
    <source>
        <dbReference type="ARBA" id="ARBA00023242"/>
    </source>
</evidence>
<dbReference type="AlphaFoldDB" id="A0A5N5T9G4"/>
<comment type="caution">
    <text evidence="18">The sequence shown here is derived from an EMBL/GenBank/DDBJ whole genome shotgun (WGS) entry which is preliminary data.</text>
</comment>
<evidence type="ECO:0000256" key="7">
    <source>
        <dbReference type="ARBA" id="ARBA00022842"/>
    </source>
</evidence>
<evidence type="ECO:0000256" key="6">
    <source>
        <dbReference type="ARBA" id="ARBA00022840"/>
    </source>
</evidence>
<dbReference type="PIRSF" id="PIRSF037281">
    <property type="entry name" value="Wee1-like_protein_kinase"/>
    <property type="match status" value="1"/>
</dbReference>
<keyword evidence="19" id="KW-1185">Reference proteome</keyword>
<keyword evidence="3 11" id="KW-0479">Metal-binding</keyword>
<dbReference type="SUPFAM" id="SSF56112">
    <property type="entry name" value="Protein kinase-like (PK-like)"/>
    <property type="match status" value="1"/>
</dbReference>
<accession>A0A5N5T9G4</accession>
<dbReference type="InterPro" id="IPR050339">
    <property type="entry name" value="CC_SR_Kinase"/>
</dbReference>
<organism evidence="18 19">
    <name type="scientific">Armadillidium nasatum</name>
    <dbReference type="NCBI Taxonomy" id="96803"/>
    <lineage>
        <taxon>Eukaryota</taxon>
        <taxon>Metazoa</taxon>
        <taxon>Ecdysozoa</taxon>
        <taxon>Arthropoda</taxon>
        <taxon>Crustacea</taxon>
        <taxon>Multicrustacea</taxon>
        <taxon>Malacostraca</taxon>
        <taxon>Eumalacostraca</taxon>
        <taxon>Peracarida</taxon>
        <taxon>Isopoda</taxon>
        <taxon>Oniscidea</taxon>
        <taxon>Crinocheta</taxon>
        <taxon>Armadillidiidae</taxon>
        <taxon>Armadillidium</taxon>
    </lineage>
</organism>
<dbReference type="PROSITE" id="PS00107">
    <property type="entry name" value="PROTEIN_KINASE_ATP"/>
    <property type="match status" value="1"/>
</dbReference>
<keyword evidence="8 11" id="KW-0829">Tyrosine-protein kinase</keyword>
<dbReference type="Pfam" id="PF00069">
    <property type="entry name" value="Pkinase"/>
    <property type="match status" value="1"/>
</dbReference>
<comment type="cofactor">
    <cofactor evidence="14">
        <name>Mg(2+)</name>
        <dbReference type="ChEBI" id="CHEBI:18420"/>
    </cofactor>
    <text evidence="14">Binds 2 magnesium ions per subunit.</text>
</comment>
<evidence type="ECO:0000256" key="3">
    <source>
        <dbReference type="ARBA" id="ARBA00022723"/>
    </source>
</evidence>
<evidence type="ECO:0000256" key="2">
    <source>
        <dbReference type="ARBA" id="ARBA00022679"/>
    </source>
</evidence>
<name>A0A5N5T9G4_9CRUS</name>
<evidence type="ECO:0000256" key="10">
    <source>
        <dbReference type="ARBA" id="ARBA00037982"/>
    </source>
</evidence>
<feature type="binding site" evidence="13">
    <location>
        <begin position="274"/>
        <end position="282"/>
    </location>
    <ligand>
        <name>ATP</name>
        <dbReference type="ChEBI" id="CHEBI:30616"/>
    </ligand>
</feature>
<evidence type="ECO:0000256" key="8">
    <source>
        <dbReference type="ARBA" id="ARBA00023137"/>
    </source>
</evidence>
<comment type="catalytic activity">
    <reaction evidence="11">
        <text>L-tyrosyl-[protein] + ATP = O-phospho-L-tyrosyl-[protein] + ADP + H(+)</text>
        <dbReference type="Rhea" id="RHEA:10596"/>
        <dbReference type="Rhea" id="RHEA-COMP:10136"/>
        <dbReference type="Rhea" id="RHEA-COMP:20101"/>
        <dbReference type="ChEBI" id="CHEBI:15378"/>
        <dbReference type="ChEBI" id="CHEBI:30616"/>
        <dbReference type="ChEBI" id="CHEBI:46858"/>
        <dbReference type="ChEBI" id="CHEBI:61978"/>
        <dbReference type="ChEBI" id="CHEBI:456216"/>
        <dbReference type="EC" id="2.7.10.2"/>
    </reaction>
</comment>
<dbReference type="PROSITE" id="PS00108">
    <property type="entry name" value="PROTEIN_KINASE_ST"/>
    <property type="match status" value="1"/>
</dbReference>